<evidence type="ECO:0000313" key="1">
    <source>
        <dbReference type="EMBL" id="GBM35873.1"/>
    </source>
</evidence>
<dbReference type="Proteomes" id="UP000499080">
    <property type="component" value="Unassembled WGS sequence"/>
</dbReference>
<organism evidence="1 2">
    <name type="scientific">Araneus ventricosus</name>
    <name type="common">Orbweaver spider</name>
    <name type="synonym">Epeira ventricosa</name>
    <dbReference type="NCBI Taxonomy" id="182803"/>
    <lineage>
        <taxon>Eukaryota</taxon>
        <taxon>Metazoa</taxon>
        <taxon>Ecdysozoa</taxon>
        <taxon>Arthropoda</taxon>
        <taxon>Chelicerata</taxon>
        <taxon>Arachnida</taxon>
        <taxon>Araneae</taxon>
        <taxon>Araneomorphae</taxon>
        <taxon>Entelegynae</taxon>
        <taxon>Araneoidea</taxon>
        <taxon>Araneidae</taxon>
        <taxon>Araneus</taxon>
    </lineage>
</organism>
<gene>
    <name evidence="1" type="ORF">AVEN_134679_1</name>
</gene>
<proteinExistence type="predicted"/>
<reference evidence="1 2" key="1">
    <citation type="journal article" date="2019" name="Sci. Rep.">
        <title>Orb-weaving spider Araneus ventricosus genome elucidates the spidroin gene catalogue.</title>
        <authorList>
            <person name="Kono N."/>
            <person name="Nakamura H."/>
            <person name="Ohtoshi R."/>
            <person name="Moran D.A.P."/>
            <person name="Shinohara A."/>
            <person name="Yoshida Y."/>
            <person name="Fujiwara M."/>
            <person name="Mori M."/>
            <person name="Tomita M."/>
            <person name="Arakawa K."/>
        </authorList>
    </citation>
    <scope>NUCLEOTIDE SEQUENCE [LARGE SCALE GENOMIC DNA]</scope>
</reference>
<accession>A0A4Y2F387</accession>
<dbReference type="EMBL" id="BGPR01000795">
    <property type="protein sequence ID" value="GBM35873.1"/>
    <property type="molecule type" value="Genomic_DNA"/>
</dbReference>
<name>A0A4Y2F387_ARAVE</name>
<comment type="caution">
    <text evidence="1">The sequence shown here is derived from an EMBL/GenBank/DDBJ whole genome shotgun (WGS) entry which is preliminary data.</text>
</comment>
<dbReference type="AlphaFoldDB" id="A0A4Y2F387"/>
<keyword evidence="2" id="KW-1185">Reference proteome</keyword>
<evidence type="ECO:0000313" key="2">
    <source>
        <dbReference type="Proteomes" id="UP000499080"/>
    </source>
</evidence>
<protein>
    <submittedName>
        <fullName evidence="1">Uncharacterized protein</fullName>
    </submittedName>
</protein>
<sequence length="138" mass="15167">MSETTGNKKLVSFRVDYTELERNNGRIGAKGQPAKAPSIVVKRNVHGRGHVTLHAERRPKRGSDLSTHACALSFLTPYALLTEYKDESNSGVLTVGVIEPLTAPYSVVLFSLKESKVGRRRARTLSSYSSTHKKEAAK</sequence>